<reference evidence="2 3" key="1">
    <citation type="journal article" date="2019" name="G3 (Bethesda)">
        <title>Sequencing of a Wild Apple (Malus baccata) Genome Unravels the Differences Between Cultivated and Wild Apple Species Regarding Disease Resistance and Cold Tolerance.</title>
        <authorList>
            <person name="Chen X."/>
        </authorList>
    </citation>
    <scope>NUCLEOTIDE SEQUENCE [LARGE SCALE GENOMIC DNA]</scope>
    <source>
        <strain evidence="3">cv. Shandingzi</strain>
        <tissue evidence="2">Leaves</tissue>
    </source>
</reference>
<proteinExistence type="predicted"/>
<keyword evidence="1" id="KW-1133">Transmembrane helix</keyword>
<protein>
    <submittedName>
        <fullName evidence="2">Uncharacterized protein</fullName>
    </submittedName>
</protein>
<evidence type="ECO:0000256" key="1">
    <source>
        <dbReference type="SAM" id="Phobius"/>
    </source>
</evidence>
<keyword evidence="1" id="KW-0472">Membrane</keyword>
<gene>
    <name evidence="2" type="ORF">C1H46_004857</name>
</gene>
<comment type="caution">
    <text evidence="2">The sequence shown here is derived from an EMBL/GenBank/DDBJ whole genome shotgun (WGS) entry which is preliminary data.</text>
</comment>
<accession>A0A540NEN9</accession>
<evidence type="ECO:0000313" key="3">
    <source>
        <dbReference type="Proteomes" id="UP000315295"/>
    </source>
</evidence>
<feature type="transmembrane region" description="Helical" evidence="1">
    <location>
        <begin position="32"/>
        <end position="48"/>
    </location>
</feature>
<name>A0A540NEN9_MALBA</name>
<keyword evidence="1" id="KW-0812">Transmembrane</keyword>
<keyword evidence="3" id="KW-1185">Reference proteome</keyword>
<organism evidence="2 3">
    <name type="scientific">Malus baccata</name>
    <name type="common">Siberian crab apple</name>
    <name type="synonym">Pyrus baccata</name>
    <dbReference type="NCBI Taxonomy" id="106549"/>
    <lineage>
        <taxon>Eukaryota</taxon>
        <taxon>Viridiplantae</taxon>
        <taxon>Streptophyta</taxon>
        <taxon>Embryophyta</taxon>
        <taxon>Tracheophyta</taxon>
        <taxon>Spermatophyta</taxon>
        <taxon>Magnoliopsida</taxon>
        <taxon>eudicotyledons</taxon>
        <taxon>Gunneridae</taxon>
        <taxon>Pentapetalae</taxon>
        <taxon>rosids</taxon>
        <taxon>fabids</taxon>
        <taxon>Rosales</taxon>
        <taxon>Rosaceae</taxon>
        <taxon>Amygdaloideae</taxon>
        <taxon>Maleae</taxon>
        <taxon>Malus</taxon>
    </lineage>
</organism>
<dbReference type="Proteomes" id="UP000315295">
    <property type="component" value="Unassembled WGS sequence"/>
</dbReference>
<evidence type="ECO:0000313" key="2">
    <source>
        <dbReference type="EMBL" id="TQE09509.1"/>
    </source>
</evidence>
<dbReference type="EMBL" id="VIEB01000056">
    <property type="protein sequence ID" value="TQE09509.1"/>
    <property type="molecule type" value="Genomic_DNA"/>
</dbReference>
<sequence length="137" mass="14406">MRSSPSTTSPVFLGNQVLCSLAALQGFAFDDFVILVVRLVGIFSFIIVREMKWVLDFNGLASLLVVDDEDDCEGGGLGASVGEFKVVEGLGREGEGGGEVWGVFEAGDGVLVNEESVHGVLMVVVVKGVTELSLVVV</sequence>
<dbReference type="AlphaFoldDB" id="A0A540NEN9"/>